<keyword evidence="10" id="KW-1185">Reference proteome</keyword>
<dbReference type="Proteomes" id="UP001180020">
    <property type="component" value="Unassembled WGS sequence"/>
</dbReference>
<feature type="compositionally biased region" description="Acidic residues" evidence="8">
    <location>
        <begin position="128"/>
        <end position="144"/>
    </location>
</feature>
<dbReference type="PANTHER" id="PTHR32219">
    <property type="entry name" value="RNA-BINDING PROTEIN YLMH-RELATED"/>
    <property type="match status" value="1"/>
</dbReference>
<reference evidence="9" key="2">
    <citation type="submission" date="2023-06" db="EMBL/GenBank/DDBJ databases">
        <authorList>
            <person name="Ma L."/>
            <person name="Liu K.-W."/>
            <person name="Li Z."/>
            <person name="Hsiao Y.-Y."/>
            <person name="Qi Y."/>
            <person name="Fu T."/>
            <person name="Tang G."/>
            <person name="Zhang D."/>
            <person name="Sun W.-H."/>
            <person name="Liu D.-K."/>
            <person name="Li Y."/>
            <person name="Chen G.-Z."/>
            <person name="Liu X.-D."/>
            <person name="Liao X.-Y."/>
            <person name="Jiang Y.-T."/>
            <person name="Yu X."/>
            <person name="Hao Y."/>
            <person name="Huang J."/>
            <person name="Zhao X.-W."/>
            <person name="Ke S."/>
            <person name="Chen Y.-Y."/>
            <person name="Wu W.-L."/>
            <person name="Hsu J.-L."/>
            <person name="Lin Y.-F."/>
            <person name="Huang M.-D."/>
            <person name="Li C.-Y."/>
            <person name="Huang L."/>
            <person name="Wang Z.-W."/>
            <person name="Zhao X."/>
            <person name="Zhong W.-Y."/>
            <person name="Peng D.-H."/>
            <person name="Ahmad S."/>
            <person name="Lan S."/>
            <person name="Zhang J.-S."/>
            <person name="Tsai W.-C."/>
            <person name="Van De Peer Y."/>
            <person name="Liu Z.-J."/>
        </authorList>
    </citation>
    <scope>NUCLEOTIDE SEQUENCE</scope>
    <source>
        <strain evidence="9">CP</strain>
        <tissue evidence="9">Leaves</tissue>
    </source>
</reference>
<evidence type="ECO:0000256" key="2">
    <source>
        <dbReference type="ARBA" id="ARBA00022475"/>
    </source>
</evidence>
<dbReference type="PANTHER" id="PTHR32219:SF3">
    <property type="entry name" value="CALPONIN-LIKE DOMAIN PROTEIN"/>
    <property type="match status" value="1"/>
</dbReference>
<evidence type="ECO:0000256" key="8">
    <source>
        <dbReference type="SAM" id="MobiDB-lite"/>
    </source>
</evidence>
<feature type="compositionally biased region" description="Basic residues" evidence="8">
    <location>
        <begin position="896"/>
        <end position="907"/>
    </location>
</feature>
<evidence type="ECO:0000313" key="9">
    <source>
        <dbReference type="EMBL" id="KAK1306059.1"/>
    </source>
</evidence>
<feature type="compositionally biased region" description="Basic and acidic residues" evidence="8">
    <location>
        <begin position="841"/>
        <end position="852"/>
    </location>
</feature>
<evidence type="ECO:0000256" key="5">
    <source>
        <dbReference type="ARBA" id="ARBA00023054"/>
    </source>
</evidence>
<keyword evidence="5" id="KW-0175">Coiled coil</keyword>
<dbReference type="EMBL" id="JAUJYO010000010">
    <property type="protein sequence ID" value="KAK1306059.1"/>
    <property type="molecule type" value="Genomic_DNA"/>
</dbReference>
<keyword evidence="2" id="KW-1003">Cell membrane</keyword>
<sequence length="920" mass="100955">MTADCNAAVEFEGKIGPDPVSFDDPAVMAKKVPDNAVAEKTGFDADGSSLFVNGESDGSVGAAAEDGVHAAEMNAGGFSGDGSSDKEGEVAGLNGGHPDPAAPEVEVETDGTGEACVAASEEVVPESINDEEPAAAEEEADDSGDADKVDAAEQPKLSPLGGEIDTVDESAVVVPELIKDEEPVPPNVFHEVSMVEEVSVVNNQSTIVCDGDPVVDEVPVVESSVDGEEEPRVVDVVPIEEPVMEPKVETTYFSIGSVEFETVIINGSPAVRGVKLSYMPADDMDSRRNGVCNKNECLNSSPVEDDDLSNSPVANLSVGTAFVTETVAEGDLGQQEIENWTAVVINEMPEISDVRLLDAPIDDSKLESLKVGNDNEGFGNSVVDEVLSGSVDVVTIEVAESASAEVTMGIENSPVCSVDSVEVEPTVCDGPIESCSQMVNVYTANNVESCSIEDRELVSEAVVLPVEEASALPVNDMNIGSKVGEDELVPKGKGINIDTECNQSANTTGDGKPIAEEAINVDTAVQFEDEKLREQENILQARVDEFTESRDIVGARLNEQKNIQKQCWDELVAVRLEESAARDALNKKNDELEPVRARMKMLKCAMDIDEISDKIRRLEHKMQHETIPFDEEKQLLREIKRLKSDREQRRLDMGSKAELQEAFEQRDEINKRFQVLSQEHETLKSALSRRVAISKAAWKRHDDESKNFQILRVRHKAANDLRQAEYMNLQKLKSERSEKNAVFYKYRDDKNLIRHYLSTGDREKLLNHCRNQVERTMELWNKNDGFRNEYVKNNMPSTLRRLGTPDGRSLAPDEQPHIHVNPVIYYKVSSTVPTPTLETVHDNAAEKTKSESTPKGAQKSRPAEKPKAPKMAAVVVESIVVAAVSKGGDVDEEKKRKGSRQRRKRRLQERQPSRQGRRKN</sequence>
<gene>
    <name evidence="9" type="primary">PPI1</name>
    <name evidence="9" type="ORF">QJS10_CPA10g00035</name>
</gene>
<feature type="region of interest" description="Disordered" evidence="8">
    <location>
        <begin position="883"/>
        <end position="920"/>
    </location>
</feature>
<comment type="caution">
    <text evidence="9">The sequence shown here is derived from an EMBL/GenBank/DDBJ whole genome shotgun (WGS) entry which is preliminary data.</text>
</comment>
<evidence type="ECO:0000256" key="3">
    <source>
        <dbReference type="ARBA" id="ARBA00022692"/>
    </source>
</evidence>
<accession>A0AAV9DYN5</accession>
<evidence type="ECO:0000313" key="10">
    <source>
        <dbReference type="Proteomes" id="UP001180020"/>
    </source>
</evidence>
<evidence type="ECO:0000256" key="4">
    <source>
        <dbReference type="ARBA" id="ARBA00022989"/>
    </source>
</evidence>
<evidence type="ECO:0000256" key="6">
    <source>
        <dbReference type="ARBA" id="ARBA00023136"/>
    </source>
</evidence>
<keyword evidence="4" id="KW-1133">Transmembrane helix</keyword>
<dbReference type="AlphaFoldDB" id="A0AAV9DYN5"/>
<keyword evidence="6" id="KW-0472">Membrane</keyword>
<protein>
    <submittedName>
        <fullName evidence="9">Proton pump-interactor 1</fullName>
    </submittedName>
</protein>
<feature type="region of interest" description="Disordered" evidence="8">
    <location>
        <begin position="841"/>
        <end position="871"/>
    </location>
</feature>
<keyword evidence="3" id="KW-0812">Transmembrane</keyword>
<evidence type="ECO:0000256" key="1">
    <source>
        <dbReference type="ARBA" id="ARBA00004162"/>
    </source>
</evidence>
<comment type="subcellular location">
    <subcellularLocation>
        <location evidence="1">Cell membrane</location>
        <topology evidence="1">Single-pass membrane protein</topology>
    </subcellularLocation>
</comment>
<dbReference type="InterPro" id="IPR055282">
    <property type="entry name" value="PPI1-4"/>
</dbReference>
<comment type="similarity">
    <text evidence="7">Belongs to the plant Proton pump-interactor protein family.</text>
</comment>
<proteinExistence type="inferred from homology"/>
<feature type="region of interest" description="Disordered" evidence="8">
    <location>
        <begin position="73"/>
        <end position="149"/>
    </location>
</feature>
<name>A0AAV9DYN5_ACOCL</name>
<evidence type="ECO:0000256" key="7">
    <source>
        <dbReference type="ARBA" id="ARBA00038080"/>
    </source>
</evidence>
<reference evidence="9" key="1">
    <citation type="journal article" date="2023" name="Nat. Commun.">
        <title>Diploid and tetraploid genomes of Acorus and the evolution of monocots.</title>
        <authorList>
            <person name="Ma L."/>
            <person name="Liu K.W."/>
            <person name="Li Z."/>
            <person name="Hsiao Y.Y."/>
            <person name="Qi Y."/>
            <person name="Fu T."/>
            <person name="Tang G.D."/>
            <person name="Zhang D."/>
            <person name="Sun W.H."/>
            <person name="Liu D.K."/>
            <person name="Li Y."/>
            <person name="Chen G.Z."/>
            <person name="Liu X.D."/>
            <person name="Liao X.Y."/>
            <person name="Jiang Y.T."/>
            <person name="Yu X."/>
            <person name="Hao Y."/>
            <person name="Huang J."/>
            <person name="Zhao X.W."/>
            <person name="Ke S."/>
            <person name="Chen Y.Y."/>
            <person name="Wu W.L."/>
            <person name="Hsu J.L."/>
            <person name="Lin Y.F."/>
            <person name="Huang M.D."/>
            <person name="Li C.Y."/>
            <person name="Huang L."/>
            <person name="Wang Z.W."/>
            <person name="Zhao X."/>
            <person name="Zhong W.Y."/>
            <person name="Peng D.H."/>
            <person name="Ahmad S."/>
            <person name="Lan S."/>
            <person name="Zhang J.S."/>
            <person name="Tsai W.C."/>
            <person name="Van de Peer Y."/>
            <person name="Liu Z.J."/>
        </authorList>
    </citation>
    <scope>NUCLEOTIDE SEQUENCE</scope>
    <source>
        <strain evidence="9">CP</strain>
    </source>
</reference>
<dbReference type="GO" id="GO:0005886">
    <property type="term" value="C:plasma membrane"/>
    <property type="evidence" value="ECO:0007669"/>
    <property type="project" value="UniProtKB-SubCell"/>
</dbReference>
<organism evidence="9 10">
    <name type="scientific">Acorus calamus</name>
    <name type="common">Sweet flag</name>
    <dbReference type="NCBI Taxonomy" id="4465"/>
    <lineage>
        <taxon>Eukaryota</taxon>
        <taxon>Viridiplantae</taxon>
        <taxon>Streptophyta</taxon>
        <taxon>Embryophyta</taxon>
        <taxon>Tracheophyta</taxon>
        <taxon>Spermatophyta</taxon>
        <taxon>Magnoliopsida</taxon>
        <taxon>Liliopsida</taxon>
        <taxon>Acoraceae</taxon>
        <taxon>Acorus</taxon>
    </lineage>
</organism>